<evidence type="ECO:0000256" key="1">
    <source>
        <dbReference type="ARBA" id="ARBA00023239"/>
    </source>
</evidence>
<organism evidence="5 6">
    <name type="scientific">Bianquea renquensis</name>
    <dbReference type="NCBI Taxonomy" id="2763661"/>
    <lineage>
        <taxon>Bacteria</taxon>
        <taxon>Bacillati</taxon>
        <taxon>Bacillota</taxon>
        <taxon>Clostridia</taxon>
        <taxon>Eubacteriales</taxon>
        <taxon>Bianqueaceae</taxon>
        <taxon>Bianquea</taxon>
    </lineage>
</organism>
<dbReference type="EMBL" id="JACRSQ010000008">
    <property type="protein sequence ID" value="MBC8543250.1"/>
    <property type="molecule type" value="Genomic_DNA"/>
</dbReference>
<dbReference type="PIRSF" id="PIRSF001365">
    <property type="entry name" value="DHDPS"/>
    <property type="match status" value="1"/>
</dbReference>
<dbReference type="GO" id="GO:0005829">
    <property type="term" value="C:cytosol"/>
    <property type="evidence" value="ECO:0007669"/>
    <property type="project" value="TreeGrafter"/>
</dbReference>
<dbReference type="AlphaFoldDB" id="A0A926DQC0"/>
<evidence type="ECO:0000256" key="3">
    <source>
        <dbReference type="PIRSR" id="PIRSR001365-1"/>
    </source>
</evidence>
<evidence type="ECO:0000313" key="5">
    <source>
        <dbReference type="EMBL" id="MBC8543250.1"/>
    </source>
</evidence>
<dbReference type="Proteomes" id="UP000657006">
    <property type="component" value="Unassembled WGS sequence"/>
</dbReference>
<feature type="active site" description="Proton donor/acceptor" evidence="3">
    <location>
        <position position="137"/>
    </location>
</feature>
<dbReference type="Pfam" id="PF00701">
    <property type="entry name" value="DHDPS"/>
    <property type="match status" value="1"/>
</dbReference>
<reference evidence="5" key="1">
    <citation type="submission" date="2020-08" db="EMBL/GenBank/DDBJ databases">
        <title>Genome public.</title>
        <authorList>
            <person name="Liu C."/>
            <person name="Sun Q."/>
        </authorList>
    </citation>
    <scope>NUCLEOTIDE SEQUENCE</scope>
    <source>
        <strain evidence="5">NSJ-32</strain>
    </source>
</reference>
<evidence type="ECO:0000313" key="6">
    <source>
        <dbReference type="Proteomes" id="UP000657006"/>
    </source>
</evidence>
<comment type="similarity">
    <text evidence="2">Belongs to the DapA family.</text>
</comment>
<comment type="caution">
    <text evidence="5">The sequence shown here is derived from an EMBL/GenBank/DDBJ whole genome shotgun (WGS) entry which is preliminary data.</text>
</comment>
<name>A0A926DQC0_9FIRM</name>
<accession>A0A926DQC0</accession>
<dbReference type="PANTHER" id="PTHR42849">
    <property type="entry name" value="N-ACETYLNEURAMINATE LYASE"/>
    <property type="match status" value="1"/>
</dbReference>
<evidence type="ECO:0000256" key="2">
    <source>
        <dbReference type="PIRNR" id="PIRNR001365"/>
    </source>
</evidence>
<proteinExistence type="inferred from homology"/>
<dbReference type="PRINTS" id="PR00146">
    <property type="entry name" value="DHPICSNTHASE"/>
</dbReference>
<dbReference type="Gene3D" id="3.20.20.70">
    <property type="entry name" value="Aldolase class I"/>
    <property type="match status" value="1"/>
</dbReference>
<protein>
    <submittedName>
        <fullName evidence="5">Dihydrodipicolinate synthase family protein</fullName>
    </submittedName>
</protein>
<dbReference type="SUPFAM" id="SSF51569">
    <property type="entry name" value="Aldolase"/>
    <property type="match status" value="1"/>
</dbReference>
<feature type="binding site" evidence="4">
    <location>
        <position position="49"/>
    </location>
    <ligand>
        <name>pyruvate</name>
        <dbReference type="ChEBI" id="CHEBI:15361"/>
    </ligand>
</feature>
<evidence type="ECO:0000256" key="4">
    <source>
        <dbReference type="PIRSR" id="PIRSR001365-2"/>
    </source>
</evidence>
<keyword evidence="6" id="KW-1185">Reference proteome</keyword>
<dbReference type="GO" id="GO:0008747">
    <property type="term" value="F:N-acetylneuraminate lyase activity"/>
    <property type="evidence" value="ECO:0007669"/>
    <property type="project" value="TreeGrafter"/>
</dbReference>
<dbReference type="SMART" id="SM01130">
    <property type="entry name" value="DHDPS"/>
    <property type="match status" value="1"/>
</dbReference>
<dbReference type="InterPro" id="IPR002220">
    <property type="entry name" value="DapA-like"/>
</dbReference>
<sequence>MKTQFYRGILPALVTPLEDTGALREQATRDLMEWELQQGADGFYICGGTGEGLVLQKHTRMAMCEVCVDQIHGRAPVIDHIAAMNAGDSIELAKHAEKAGVDAVASIPPFYFAYSEEDIYQYYKALAAAVDIPVMVYFLPSGGVSMSPELIARIFTIENVTAVKWSSSDYFQMIRLLDMTNGEINLINGPDETLLCGLAAGAHAGIGSTYNIMLPDFKAMYTAFQEGRMEEARAIQYRISRIIAVLCQYKVIPSVKQLLEVKGFPVGNATFPMRRFTEGEARQLLEDVQQCGWR</sequence>
<feature type="binding site" evidence="4">
    <location>
        <position position="206"/>
    </location>
    <ligand>
        <name>pyruvate</name>
        <dbReference type="ChEBI" id="CHEBI:15361"/>
    </ligand>
</feature>
<keyword evidence="1 2" id="KW-0456">Lyase</keyword>
<dbReference type="RefSeq" id="WP_177714804.1">
    <property type="nucleotide sequence ID" value="NZ_JACRSQ010000008.1"/>
</dbReference>
<feature type="active site" description="Schiff-base intermediate with substrate" evidence="3">
    <location>
        <position position="164"/>
    </location>
</feature>
<dbReference type="PANTHER" id="PTHR42849:SF1">
    <property type="entry name" value="N-ACETYLNEURAMINATE LYASE"/>
    <property type="match status" value="1"/>
</dbReference>
<dbReference type="GO" id="GO:0019262">
    <property type="term" value="P:N-acetylneuraminate catabolic process"/>
    <property type="evidence" value="ECO:0007669"/>
    <property type="project" value="TreeGrafter"/>
</dbReference>
<gene>
    <name evidence="5" type="ORF">H8730_06810</name>
</gene>
<dbReference type="CDD" id="cd00408">
    <property type="entry name" value="DHDPS-like"/>
    <property type="match status" value="1"/>
</dbReference>
<dbReference type="InterPro" id="IPR013785">
    <property type="entry name" value="Aldolase_TIM"/>
</dbReference>